<feature type="domain" description="Protein kinase" evidence="14">
    <location>
        <begin position="1"/>
        <end position="112"/>
    </location>
</feature>
<evidence type="ECO:0000313" key="15">
    <source>
        <dbReference type="EMBL" id="KAL1254935.1"/>
    </source>
</evidence>
<sequence>MHLENIESFKQADVYSMALVLWEITSRCIVIGDVREYEPPFGRLKDHLCVESMKDSVIRDRLRPEIPVSWTNHTGIQLLSSTIEECWDHDPEARLTAQCVVERFGEISNAVILPIISDTKSTQDSGNDEK</sequence>
<keyword evidence="7" id="KW-0732">Signal</keyword>
<evidence type="ECO:0000256" key="12">
    <source>
        <dbReference type="ARBA" id="ARBA00023136"/>
    </source>
</evidence>
<keyword evidence="8" id="KW-0547">Nucleotide-binding</keyword>
<evidence type="ECO:0000256" key="9">
    <source>
        <dbReference type="ARBA" id="ARBA00022777"/>
    </source>
</evidence>
<evidence type="ECO:0000256" key="11">
    <source>
        <dbReference type="ARBA" id="ARBA00022989"/>
    </source>
</evidence>
<dbReference type="EMBL" id="JAYMGO010000019">
    <property type="protein sequence ID" value="KAL1254935.1"/>
    <property type="molecule type" value="Genomic_DNA"/>
</dbReference>
<evidence type="ECO:0000256" key="1">
    <source>
        <dbReference type="ARBA" id="ARBA00004479"/>
    </source>
</evidence>
<dbReference type="EC" id="2.7.11.30" evidence="3"/>
<name>A0ABR3LRI8_9TELE</name>
<keyword evidence="12" id="KW-0472">Membrane</keyword>
<keyword evidence="4" id="KW-0723">Serine/threonine-protein kinase</keyword>
<dbReference type="PROSITE" id="PS50011">
    <property type="entry name" value="PROTEIN_KINASE_DOM"/>
    <property type="match status" value="1"/>
</dbReference>
<evidence type="ECO:0000259" key="14">
    <source>
        <dbReference type="PROSITE" id="PS50011"/>
    </source>
</evidence>
<keyword evidence="11" id="KW-1133">Transmembrane helix</keyword>
<organism evidence="15 16">
    <name type="scientific">Cirrhinus molitorella</name>
    <name type="common">mud carp</name>
    <dbReference type="NCBI Taxonomy" id="172907"/>
    <lineage>
        <taxon>Eukaryota</taxon>
        <taxon>Metazoa</taxon>
        <taxon>Chordata</taxon>
        <taxon>Craniata</taxon>
        <taxon>Vertebrata</taxon>
        <taxon>Euteleostomi</taxon>
        <taxon>Actinopterygii</taxon>
        <taxon>Neopterygii</taxon>
        <taxon>Teleostei</taxon>
        <taxon>Ostariophysi</taxon>
        <taxon>Cypriniformes</taxon>
        <taxon>Cyprinidae</taxon>
        <taxon>Labeoninae</taxon>
        <taxon>Labeonini</taxon>
        <taxon>Cirrhinus</taxon>
    </lineage>
</organism>
<dbReference type="InterPro" id="IPR000719">
    <property type="entry name" value="Prot_kinase_dom"/>
</dbReference>
<dbReference type="InterPro" id="IPR011009">
    <property type="entry name" value="Kinase-like_dom_sf"/>
</dbReference>
<evidence type="ECO:0000256" key="4">
    <source>
        <dbReference type="ARBA" id="ARBA00022527"/>
    </source>
</evidence>
<evidence type="ECO:0000256" key="2">
    <source>
        <dbReference type="ARBA" id="ARBA00009605"/>
    </source>
</evidence>
<keyword evidence="13" id="KW-0675">Receptor</keyword>
<protein>
    <recommendedName>
        <fullName evidence="3">receptor protein serine/threonine kinase</fullName>
        <ecNumber evidence="3">2.7.11.30</ecNumber>
    </recommendedName>
</protein>
<comment type="similarity">
    <text evidence="2">Belongs to the protein kinase superfamily. TKL Ser/Thr protein kinase family. TGFB receptor subfamily.</text>
</comment>
<evidence type="ECO:0000256" key="7">
    <source>
        <dbReference type="ARBA" id="ARBA00022729"/>
    </source>
</evidence>
<evidence type="ECO:0000256" key="13">
    <source>
        <dbReference type="ARBA" id="ARBA00023170"/>
    </source>
</evidence>
<evidence type="ECO:0000256" key="8">
    <source>
        <dbReference type="ARBA" id="ARBA00022741"/>
    </source>
</evidence>
<accession>A0ABR3LRI8</accession>
<evidence type="ECO:0000256" key="10">
    <source>
        <dbReference type="ARBA" id="ARBA00022840"/>
    </source>
</evidence>
<gene>
    <name evidence="15" type="ORF">QQF64_012996</name>
</gene>
<comment type="subcellular location">
    <subcellularLocation>
        <location evidence="1">Membrane</location>
        <topology evidence="1">Single-pass type I membrane protein</topology>
    </subcellularLocation>
</comment>
<comment type="caution">
    <text evidence="15">The sequence shown here is derived from an EMBL/GenBank/DDBJ whole genome shotgun (WGS) entry which is preliminary data.</text>
</comment>
<dbReference type="Proteomes" id="UP001558613">
    <property type="component" value="Unassembled WGS sequence"/>
</dbReference>
<keyword evidence="9" id="KW-0418">Kinase</keyword>
<evidence type="ECO:0000256" key="3">
    <source>
        <dbReference type="ARBA" id="ARBA00012401"/>
    </source>
</evidence>
<dbReference type="SUPFAM" id="SSF56112">
    <property type="entry name" value="Protein kinase-like (PK-like)"/>
    <property type="match status" value="1"/>
</dbReference>
<dbReference type="PANTHER" id="PTHR23255">
    <property type="entry name" value="TRANSFORMING GROWTH FACTOR-BETA RECEPTOR TYPE I AND II"/>
    <property type="match status" value="1"/>
</dbReference>
<evidence type="ECO:0000256" key="5">
    <source>
        <dbReference type="ARBA" id="ARBA00022679"/>
    </source>
</evidence>
<keyword evidence="10" id="KW-0067">ATP-binding</keyword>
<dbReference type="Gene3D" id="1.10.510.10">
    <property type="entry name" value="Transferase(Phosphotransferase) domain 1"/>
    <property type="match status" value="1"/>
</dbReference>
<keyword evidence="5" id="KW-0808">Transferase</keyword>
<keyword evidence="6" id="KW-0812">Transmembrane</keyword>
<evidence type="ECO:0000313" key="16">
    <source>
        <dbReference type="Proteomes" id="UP001558613"/>
    </source>
</evidence>
<keyword evidence="16" id="KW-1185">Reference proteome</keyword>
<proteinExistence type="inferred from homology"/>
<dbReference type="PANTHER" id="PTHR23255:SF55">
    <property type="entry name" value="TGF-BETA RECEPTOR TYPE-2"/>
    <property type="match status" value="1"/>
</dbReference>
<reference evidence="15 16" key="1">
    <citation type="submission" date="2023-09" db="EMBL/GenBank/DDBJ databases">
        <authorList>
            <person name="Wang M."/>
        </authorList>
    </citation>
    <scope>NUCLEOTIDE SEQUENCE [LARGE SCALE GENOMIC DNA]</scope>
    <source>
        <strain evidence="15">GT-2023</strain>
        <tissue evidence="15">Liver</tissue>
    </source>
</reference>
<dbReference type="InterPro" id="IPR000333">
    <property type="entry name" value="TGFB_receptor"/>
</dbReference>
<evidence type="ECO:0000256" key="6">
    <source>
        <dbReference type="ARBA" id="ARBA00022692"/>
    </source>
</evidence>